<proteinExistence type="predicted"/>
<dbReference type="OrthoDB" id="3944184at2759"/>
<keyword evidence="2" id="KW-1185">Reference proteome</keyword>
<dbReference type="AlphaFoldDB" id="A0A2H3JK48"/>
<reference evidence="1 2" key="1">
    <citation type="journal article" date="2012" name="Science">
        <title>The Paleozoic origin of enzymatic lignin decomposition reconstructed from 31 fungal genomes.</title>
        <authorList>
            <person name="Floudas D."/>
            <person name="Binder M."/>
            <person name="Riley R."/>
            <person name="Barry K."/>
            <person name="Blanchette R.A."/>
            <person name="Henrissat B."/>
            <person name="Martinez A.T."/>
            <person name="Otillar R."/>
            <person name="Spatafora J.W."/>
            <person name="Yadav J.S."/>
            <person name="Aerts A."/>
            <person name="Benoit I."/>
            <person name="Boyd A."/>
            <person name="Carlson A."/>
            <person name="Copeland A."/>
            <person name="Coutinho P.M."/>
            <person name="de Vries R.P."/>
            <person name="Ferreira P."/>
            <person name="Findley K."/>
            <person name="Foster B."/>
            <person name="Gaskell J."/>
            <person name="Glotzer D."/>
            <person name="Gorecki P."/>
            <person name="Heitman J."/>
            <person name="Hesse C."/>
            <person name="Hori C."/>
            <person name="Igarashi K."/>
            <person name="Jurgens J.A."/>
            <person name="Kallen N."/>
            <person name="Kersten P."/>
            <person name="Kohler A."/>
            <person name="Kuees U."/>
            <person name="Kumar T.K.A."/>
            <person name="Kuo A."/>
            <person name="LaButti K."/>
            <person name="Larrondo L.F."/>
            <person name="Lindquist E."/>
            <person name="Ling A."/>
            <person name="Lombard V."/>
            <person name="Lucas S."/>
            <person name="Lundell T."/>
            <person name="Martin R."/>
            <person name="McLaughlin D.J."/>
            <person name="Morgenstern I."/>
            <person name="Morin E."/>
            <person name="Murat C."/>
            <person name="Nagy L.G."/>
            <person name="Nolan M."/>
            <person name="Ohm R.A."/>
            <person name="Patyshakuliyeva A."/>
            <person name="Rokas A."/>
            <person name="Ruiz-Duenas F.J."/>
            <person name="Sabat G."/>
            <person name="Salamov A."/>
            <person name="Samejima M."/>
            <person name="Schmutz J."/>
            <person name="Slot J.C."/>
            <person name="St John F."/>
            <person name="Stenlid J."/>
            <person name="Sun H."/>
            <person name="Sun S."/>
            <person name="Syed K."/>
            <person name="Tsang A."/>
            <person name="Wiebenga A."/>
            <person name="Young D."/>
            <person name="Pisabarro A."/>
            <person name="Eastwood D.C."/>
            <person name="Martin F."/>
            <person name="Cullen D."/>
            <person name="Grigoriev I.V."/>
            <person name="Hibbett D.S."/>
        </authorList>
    </citation>
    <scope>NUCLEOTIDE SEQUENCE [LARGE SCALE GENOMIC DNA]</scope>
    <source>
        <strain evidence="1 2">MD-104</strain>
    </source>
</reference>
<sequence length="133" mass="14549">ISAPANYTVIQPGGIFNFTYNIRADYCKSSYSYSVYLVTQPPTSMAPADQFFAGYYMGRYDAANYPAVPYPTNPAPLNLTMPNFANSMGGWGTGRTTTNATFYIMVLEEWDDCAGTLGRKIGMAANPIIYNGT</sequence>
<feature type="non-terminal residue" evidence="1">
    <location>
        <position position="133"/>
    </location>
</feature>
<feature type="non-terminal residue" evidence="1">
    <location>
        <position position="1"/>
    </location>
</feature>
<gene>
    <name evidence="1" type="ORF">WOLCODRAFT_40624</name>
</gene>
<evidence type="ECO:0000313" key="2">
    <source>
        <dbReference type="Proteomes" id="UP000218811"/>
    </source>
</evidence>
<organism evidence="1 2">
    <name type="scientific">Wolfiporia cocos (strain MD-104)</name>
    <name type="common">Brown rot fungus</name>
    <dbReference type="NCBI Taxonomy" id="742152"/>
    <lineage>
        <taxon>Eukaryota</taxon>
        <taxon>Fungi</taxon>
        <taxon>Dikarya</taxon>
        <taxon>Basidiomycota</taxon>
        <taxon>Agaricomycotina</taxon>
        <taxon>Agaricomycetes</taxon>
        <taxon>Polyporales</taxon>
        <taxon>Phaeolaceae</taxon>
        <taxon>Wolfiporia</taxon>
    </lineage>
</organism>
<dbReference type="EMBL" id="KB468053">
    <property type="protein sequence ID" value="PCH40233.1"/>
    <property type="molecule type" value="Genomic_DNA"/>
</dbReference>
<protein>
    <submittedName>
        <fullName evidence="1">Uncharacterized protein</fullName>
    </submittedName>
</protein>
<evidence type="ECO:0000313" key="1">
    <source>
        <dbReference type="EMBL" id="PCH40233.1"/>
    </source>
</evidence>
<dbReference type="Proteomes" id="UP000218811">
    <property type="component" value="Unassembled WGS sequence"/>
</dbReference>
<name>A0A2H3JK48_WOLCO</name>
<dbReference type="OMA" id="MNLATTW"/>
<accession>A0A2H3JK48</accession>